<proteinExistence type="predicted"/>
<sequence>MDHIVVSVKVVKYDADCNLLSNKKLQVEINEKFSVDSLVKKVKNDIGERNYDSTLAIVYRREPYACPSNAVALDKGHLIPIRGRYSHVFLDINKNYEVHLIEKREGTPELEQHVFDDCSPSSSSKILSIIKKPLNSEILISNLLIPESTTTTTFTTTASKKRKNSSKNINKNNEQIDGIIMEEKIINNHFLPTSILKSKVNLVQKFTEFNGVAAFEAYKTKKEDKDTKALVTKVLGLTLMENCDIIGTPSPDEKREIVKSFCKWAQREDVESILTNTRNTGSLDNWIRRTRSKRNKAKHELAENGTSEKKSRKSPTIEQEKQPTIPDVPDNPIESPNVPLFDEQNDDDDDWEDAAFRL</sequence>
<name>A0AC34QG35_9BILA</name>
<organism evidence="1 2">
    <name type="scientific">Panagrolaimus sp. JU765</name>
    <dbReference type="NCBI Taxonomy" id="591449"/>
    <lineage>
        <taxon>Eukaryota</taxon>
        <taxon>Metazoa</taxon>
        <taxon>Ecdysozoa</taxon>
        <taxon>Nematoda</taxon>
        <taxon>Chromadorea</taxon>
        <taxon>Rhabditida</taxon>
        <taxon>Tylenchina</taxon>
        <taxon>Panagrolaimomorpha</taxon>
        <taxon>Panagrolaimoidea</taxon>
        <taxon>Panagrolaimidae</taxon>
        <taxon>Panagrolaimus</taxon>
    </lineage>
</organism>
<reference evidence="2" key="1">
    <citation type="submission" date="2022-11" db="UniProtKB">
        <authorList>
            <consortium name="WormBaseParasite"/>
        </authorList>
    </citation>
    <scope>IDENTIFICATION</scope>
</reference>
<evidence type="ECO:0000313" key="1">
    <source>
        <dbReference type="Proteomes" id="UP000887576"/>
    </source>
</evidence>
<accession>A0AC34QG35</accession>
<protein>
    <submittedName>
        <fullName evidence="2">Uncharacterized protein</fullName>
    </submittedName>
</protein>
<evidence type="ECO:0000313" key="2">
    <source>
        <dbReference type="WBParaSite" id="JU765_v2.g15997.t1"/>
    </source>
</evidence>
<dbReference type="Proteomes" id="UP000887576">
    <property type="component" value="Unplaced"/>
</dbReference>
<dbReference type="WBParaSite" id="JU765_v2.g15997.t1">
    <property type="protein sequence ID" value="JU765_v2.g15997.t1"/>
    <property type="gene ID" value="JU765_v2.g15997"/>
</dbReference>